<dbReference type="KEGG" id="coy:HF329_05290"/>
<feature type="domain" description="HTH cro/C1-type" evidence="1">
    <location>
        <begin position="48"/>
        <end position="84"/>
    </location>
</feature>
<dbReference type="PROSITE" id="PS50943">
    <property type="entry name" value="HTH_CROC1"/>
    <property type="match status" value="1"/>
</dbReference>
<gene>
    <name evidence="2" type="ORF">HF329_05290</name>
</gene>
<dbReference type="EMBL" id="CP051205">
    <property type="protein sequence ID" value="QJB30743.1"/>
    <property type="molecule type" value="Genomic_DNA"/>
</dbReference>
<evidence type="ECO:0000259" key="1">
    <source>
        <dbReference type="PROSITE" id="PS50943"/>
    </source>
</evidence>
<organism evidence="2 3">
    <name type="scientific">Chitinophaga oryzae</name>
    <dbReference type="NCBI Taxonomy" id="2725414"/>
    <lineage>
        <taxon>Bacteria</taxon>
        <taxon>Pseudomonadati</taxon>
        <taxon>Bacteroidota</taxon>
        <taxon>Chitinophagia</taxon>
        <taxon>Chitinophagales</taxon>
        <taxon>Chitinophagaceae</taxon>
        <taxon>Chitinophaga</taxon>
    </lineage>
</organism>
<dbReference type="Proteomes" id="UP000502421">
    <property type="component" value="Chromosome"/>
</dbReference>
<dbReference type="GO" id="GO:0003677">
    <property type="term" value="F:DNA binding"/>
    <property type="evidence" value="ECO:0007669"/>
    <property type="project" value="InterPro"/>
</dbReference>
<dbReference type="RefSeq" id="WP_168803021.1">
    <property type="nucleotide sequence ID" value="NZ_CP051205.1"/>
</dbReference>
<protein>
    <submittedName>
        <fullName evidence="2">Helix-turn-helix domain-containing protein</fullName>
    </submittedName>
</protein>
<accession>A0AAE6ZD78</accession>
<evidence type="ECO:0000313" key="2">
    <source>
        <dbReference type="EMBL" id="QJB30743.1"/>
    </source>
</evidence>
<dbReference type="SUPFAM" id="SSF47413">
    <property type="entry name" value="lambda repressor-like DNA-binding domains"/>
    <property type="match status" value="1"/>
</dbReference>
<proteinExistence type="predicted"/>
<sequence length="114" mass="12724">MEKGKKFYKYRLGLGLLQWIANNKDIASKDREAGRHLVKSLRGLESSSGISYTIIQGISKGQRSPEYTTLEAIAEALNTKLSIFIAFCEAIPDAEVVKTIEKDSKSKSKKRSDK</sequence>
<dbReference type="InterPro" id="IPR001387">
    <property type="entry name" value="Cro/C1-type_HTH"/>
</dbReference>
<reference evidence="3" key="1">
    <citation type="submission" date="2020-04" db="EMBL/GenBank/DDBJ databases">
        <authorList>
            <person name="Kittiwongwattana C."/>
        </authorList>
    </citation>
    <scope>NUCLEOTIDE SEQUENCE [LARGE SCALE GENOMIC DNA]</scope>
    <source>
        <strain evidence="3">1310</strain>
    </source>
</reference>
<evidence type="ECO:0000313" key="3">
    <source>
        <dbReference type="Proteomes" id="UP000502421"/>
    </source>
</evidence>
<name>A0AAE6ZD78_9BACT</name>
<dbReference type="Gene3D" id="1.10.260.40">
    <property type="entry name" value="lambda repressor-like DNA-binding domains"/>
    <property type="match status" value="1"/>
</dbReference>
<dbReference type="InterPro" id="IPR010982">
    <property type="entry name" value="Lambda_DNA-bd_dom_sf"/>
</dbReference>
<dbReference type="AlphaFoldDB" id="A0AAE6ZD78"/>